<evidence type="ECO:0000313" key="14">
    <source>
        <dbReference type="EMBL" id="CAL4126134.1"/>
    </source>
</evidence>
<dbReference type="GO" id="GO:0004930">
    <property type="term" value="F:G protein-coupled receptor activity"/>
    <property type="evidence" value="ECO:0007669"/>
    <property type="project" value="UniProtKB-KW"/>
</dbReference>
<evidence type="ECO:0000256" key="11">
    <source>
        <dbReference type="SAM" id="MobiDB-lite"/>
    </source>
</evidence>
<keyword evidence="3" id="KW-1003">Cell membrane</keyword>
<accession>A0AAV2RMR7</accession>
<evidence type="ECO:0000256" key="10">
    <source>
        <dbReference type="RuleBase" id="RU000688"/>
    </source>
</evidence>
<dbReference type="Gene3D" id="1.20.1070.10">
    <property type="entry name" value="Rhodopsin 7-helix transmembrane proteins"/>
    <property type="match status" value="1"/>
</dbReference>
<feature type="region of interest" description="Disordered" evidence="11">
    <location>
        <begin position="347"/>
        <end position="371"/>
    </location>
</feature>
<keyword evidence="4 10" id="KW-0812">Transmembrane</keyword>
<dbReference type="Proteomes" id="UP001497623">
    <property type="component" value="Unassembled WGS sequence"/>
</dbReference>
<evidence type="ECO:0000313" key="15">
    <source>
        <dbReference type="Proteomes" id="UP001497623"/>
    </source>
</evidence>
<proteinExistence type="inferred from homology"/>
<evidence type="ECO:0000256" key="1">
    <source>
        <dbReference type="ARBA" id="ARBA00004651"/>
    </source>
</evidence>
<dbReference type="PANTHER" id="PTHR24228:SF59">
    <property type="entry name" value="NEUROPEPTIDE RECEPTOR 15"/>
    <property type="match status" value="1"/>
</dbReference>
<dbReference type="PRINTS" id="PR00237">
    <property type="entry name" value="GPCRRHODOPSN"/>
</dbReference>
<feature type="transmembrane region" description="Helical" evidence="12">
    <location>
        <begin position="289"/>
        <end position="309"/>
    </location>
</feature>
<evidence type="ECO:0000256" key="2">
    <source>
        <dbReference type="ARBA" id="ARBA00010663"/>
    </source>
</evidence>
<evidence type="ECO:0000256" key="6">
    <source>
        <dbReference type="ARBA" id="ARBA00023040"/>
    </source>
</evidence>
<reference evidence="14 15" key="1">
    <citation type="submission" date="2024-05" db="EMBL/GenBank/DDBJ databases">
        <authorList>
            <person name="Wallberg A."/>
        </authorList>
    </citation>
    <scope>NUCLEOTIDE SEQUENCE [LARGE SCALE GENOMIC DNA]</scope>
</reference>
<evidence type="ECO:0000259" key="13">
    <source>
        <dbReference type="PROSITE" id="PS50262"/>
    </source>
</evidence>
<dbReference type="PROSITE" id="PS00237">
    <property type="entry name" value="G_PROTEIN_RECEP_F1_1"/>
    <property type="match status" value="1"/>
</dbReference>
<evidence type="ECO:0000256" key="12">
    <source>
        <dbReference type="SAM" id="Phobius"/>
    </source>
</evidence>
<evidence type="ECO:0000256" key="7">
    <source>
        <dbReference type="ARBA" id="ARBA00023136"/>
    </source>
</evidence>
<dbReference type="PROSITE" id="PS50262">
    <property type="entry name" value="G_PROTEIN_RECEP_F1_2"/>
    <property type="match status" value="1"/>
</dbReference>
<keyword evidence="9 10" id="KW-0807">Transducer</keyword>
<evidence type="ECO:0000256" key="3">
    <source>
        <dbReference type="ARBA" id="ARBA00022475"/>
    </source>
</evidence>
<evidence type="ECO:0000256" key="8">
    <source>
        <dbReference type="ARBA" id="ARBA00023170"/>
    </source>
</evidence>
<dbReference type="SUPFAM" id="SSF81321">
    <property type="entry name" value="Family A G protein-coupled receptor-like"/>
    <property type="match status" value="1"/>
</dbReference>
<comment type="similarity">
    <text evidence="2 10">Belongs to the G-protein coupled receptor 1 family.</text>
</comment>
<feature type="transmembrane region" description="Helical" evidence="12">
    <location>
        <begin position="46"/>
        <end position="73"/>
    </location>
</feature>
<protein>
    <recommendedName>
        <fullName evidence="13">G-protein coupled receptors family 1 profile domain-containing protein</fullName>
    </recommendedName>
</protein>
<dbReference type="AlphaFoldDB" id="A0AAV2RMR7"/>
<comment type="subcellular location">
    <subcellularLocation>
        <location evidence="1">Cell membrane</location>
        <topology evidence="1">Multi-pass membrane protein</topology>
    </subcellularLocation>
</comment>
<keyword evidence="6 10" id="KW-0297">G-protein coupled receptor</keyword>
<keyword evidence="5 12" id="KW-1133">Transmembrane helix</keyword>
<feature type="transmembrane region" description="Helical" evidence="12">
    <location>
        <begin position="208"/>
        <end position="232"/>
    </location>
</feature>
<dbReference type="CDD" id="cd00637">
    <property type="entry name" value="7tm_classA_rhodopsin-like"/>
    <property type="match status" value="1"/>
</dbReference>
<feature type="transmembrane region" description="Helical" evidence="12">
    <location>
        <begin position="253"/>
        <end position="277"/>
    </location>
</feature>
<feature type="domain" description="G-protein coupled receptors family 1 profile" evidence="13">
    <location>
        <begin position="16"/>
        <end position="306"/>
    </location>
</feature>
<name>A0AAV2RMR7_MEGNR</name>
<keyword evidence="8 10" id="KW-0675">Receptor</keyword>
<evidence type="ECO:0000256" key="9">
    <source>
        <dbReference type="ARBA" id="ARBA00023224"/>
    </source>
</evidence>
<evidence type="ECO:0000256" key="4">
    <source>
        <dbReference type="ARBA" id="ARBA00022692"/>
    </source>
</evidence>
<evidence type="ECO:0000256" key="5">
    <source>
        <dbReference type="ARBA" id="ARBA00022989"/>
    </source>
</evidence>
<keyword evidence="15" id="KW-1185">Reference proteome</keyword>
<feature type="transmembrane region" description="Helical" evidence="12">
    <location>
        <begin position="133"/>
        <end position="154"/>
    </location>
</feature>
<sequence>MGMLVTSVVSVLGSIGNALTMCTIIHQSCWLPPRMRSIPKLTADTVLIFNLALTDFLYCILALPPLVATYYCIYSNENCTWLSATMDKFTLCKISAFVRHFIADCECMTLGVMALERCVAIYRFRHRRYQSSFFTPINTAGICLLLWLISMVALSNLFHNNYGYNEKTFKCDYLKNSSYNETTFKFDYSNNSTCTPGWSNLVSPRGDFFFFKFIIFIIFIVMGYFVILYQIYFSGGSNKHISMAIRRFQSTKVIRRLLFVYIICILPMCIFNIIQTYRCFNPKYIELNIVLYCIYFIQYFANNFIYALGNKKYRYAYKQFYAFVCCSEMPVPMQRAFPLQDDQASSICSTESPNPDTASLASDKTSTSSMT</sequence>
<dbReference type="PANTHER" id="PTHR24228">
    <property type="entry name" value="B2 BRADYKININ RECEPTOR/ANGIOTENSIN II RECEPTOR"/>
    <property type="match status" value="1"/>
</dbReference>
<keyword evidence="7 12" id="KW-0472">Membrane</keyword>
<dbReference type="InterPro" id="IPR017452">
    <property type="entry name" value="GPCR_Rhodpsn_7TM"/>
</dbReference>
<comment type="caution">
    <text evidence="14">The sequence shown here is derived from an EMBL/GenBank/DDBJ whole genome shotgun (WGS) entry which is preliminary data.</text>
</comment>
<dbReference type="GO" id="GO:0005886">
    <property type="term" value="C:plasma membrane"/>
    <property type="evidence" value="ECO:0007669"/>
    <property type="project" value="UniProtKB-SubCell"/>
</dbReference>
<gene>
    <name evidence="14" type="ORF">MNOR_LOCUS25399</name>
</gene>
<organism evidence="14 15">
    <name type="scientific">Meganyctiphanes norvegica</name>
    <name type="common">Northern krill</name>
    <name type="synonym">Thysanopoda norvegica</name>
    <dbReference type="NCBI Taxonomy" id="48144"/>
    <lineage>
        <taxon>Eukaryota</taxon>
        <taxon>Metazoa</taxon>
        <taxon>Ecdysozoa</taxon>
        <taxon>Arthropoda</taxon>
        <taxon>Crustacea</taxon>
        <taxon>Multicrustacea</taxon>
        <taxon>Malacostraca</taxon>
        <taxon>Eumalacostraca</taxon>
        <taxon>Eucarida</taxon>
        <taxon>Euphausiacea</taxon>
        <taxon>Euphausiidae</taxon>
        <taxon>Meganyctiphanes</taxon>
    </lineage>
</organism>
<dbReference type="InterPro" id="IPR000276">
    <property type="entry name" value="GPCR_Rhodpsn"/>
</dbReference>
<dbReference type="Pfam" id="PF00001">
    <property type="entry name" value="7tm_1"/>
    <property type="match status" value="1"/>
</dbReference>
<dbReference type="EMBL" id="CAXKWB010024200">
    <property type="protein sequence ID" value="CAL4126134.1"/>
    <property type="molecule type" value="Genomic_DNA"/>
</dbReference>